<proteinExistence type="predicted"/>
<dbReference type="STRING" id="83449.BON30_33595"/>
<organism evidence="1 2">
    <name type="scientific">Cystobacter ferrugineus</name>
    <dbReference type="NCBI Taxonomy" id="83449"/>
    <lineage>
        <taxon>Bacteria</taxon>
        <taxon>Pseudomonadati</taxon>
        <taxon>Myxococcota</taxon>
        <taxon>Myxococcia</taxon>
        <taxon>Myxococcales</taxon>
        <taxon>Cystobacterineae</taxon>
        <taxon>Archangiaceae</taxon>
        <taxon>Cystobacter</taxon>
    </lineage>
</organism>
<evidence type="ECO:0000313" key="2">
    <source>
        <dbReference type="Proteomes" id="UP000182229"/>
    </source>
</evidence>
<sequence length="70" mass="6816">MSKLLSIHASLPATSSGSPLSLEWISESVRDEAMPSAPACGTINCGGGGCGGGAGCGIACCCSAANREQK</sequence>
<dbReference type="RefSeq" id="WP_071902568.1">
    <property type="nucleotide sequence ID" value="NZ_MPIN01000010.1"/>
</dbReference>
<name>A0A1L9B342_9BACT</name>
<gene>
    <name evidence="1" type="ORF">BON30_33595</name>
</gene>
<dbReference type="EMBL" id="MPIN01000010">
    <property type="protein sequence ID" value="OJH36679.1"/>
    <property type="molecule type" value="Genomic_DNA"/>
</dbReference>
<dbReference type="Proteomes" id="UP000182229">
    <property type="component" value="Unassembled WGS sequence"/>
</dbReference>
<comment type="caution">
    <text evidence="1">The sequence shown here is derived from an EMBL/GenBank/DDBJ whole genome shotgun (WGS) entry which is preliminary data.</text>
</comment>
<evidence type="ECO:0000313" key="1">
    <source>
        <dbReference type="EMBL" id="OJH36679.1"/>
    </source>
</evidence>
<reference evidence="2" key="1">
    <citation type="submission" date="2016-11" db="EMBL/GenBank/DDBJ databases">
        <authorList>
            <person name="Shukria A."/>
            <person name="Stevens D.C."/>
        </authorList>
    </citation>
    <scope>NUCLEOTIDE SEQUENCE [LARGE SCALE GENOMIC DNA]</scope>
    <source>
        <strain evidence="2">Cbfe23</strain>
    </source>
</reference>
<keyword evidence="2" id="KW-1185">Reference proteome</keyword>
<protein>
    <submittedName>
        <fullName evidence="1">Uncharacterized protein</fullName>
    </submittedName>
</protein>
<accession>A0A1L9B342</accession>
<reference evidence="1 2" key="2">
    <citation type="submission" date="2016-12" db="EMBL/GenBank/DDBJ databases">
        <title>Draft Genome Sequence of Cystobacter ferrugineus Strain Cbfe23.</title>
        <authorList>
            <person name="Akbar S."/>
            <person name="Dowd S.E."/>
            <person name="Stevens D.C."/>
        </authorList>
    </citation>
    <scope>NUCLEOTIDE SEQUENCE [LARGE SCALE GENOMIC DNA]</scope>
    <source>
        <strain evidence="1 2">Cbfe23</strain>
    </source>
</reference>
<dbReference type="AlphaFoldDB" id="A0A1L9B342"/>